<name>A0ACD5GTR2_9CYAN</name>
<evidence type="ECO:0000313" key="1">
    <source>
        <dbReference type="EMBL" id="XPM64124.1"/>
    </source>
</evidence>
<keyword evidence="2" id="KW-1185">Reference proteome</keyword>
<protein>
    <submittedName>
        <fullName evidence="1">Uncharacterized protein</fullName>
    </submittedName>
</protein>
<gene>
    <name evidence="1" type="ORF">BH720_034765</name>
</gene>
<dbReference type="EMBL" id="CP182909">
    <property type="protein sequence ID" value="XPM64124.1"/>
    <property type="molecule type" value="Genomic_DNA"/>
</dbReference>
<sequence length="55" mass="6000">MLAALLEAQARWLEGQAPREQSEKVGFSPIQGRLRTEGKAEGCASWGRCDRPLSG</sequence>
<accession>A0ACD5GTR2</accession>
<dbReference type="Proteomes" id="UP000095472">
    <property type="component" value="Chromosome"/>
</dbReference>
<organism evidence="1 2">
    <name type="scientific">Desertifilum tharense IPPAS B-1220</name>
    <dbReference type="NCBI Taxonomy" id="1781255"/>
    <lineage>
        <taxon>Bacteria</taxon>
        <taxon>Bacillati</taxon>
        <taxon>Cyanobacteriota</taxon>
        <taxon>Cyanophyceae</taxon>
        <taxon>Desertifilales</taxon>
        <taxon>Desertifilaceae</taxon>
        <taxon>Desertifilum</taxon>
    </lineage>
</organism>
<evidence type="ECO:0000313" key="2">
    <source>
        <dbReference type="Proteomes" id="UP000095472"/>
    </source>
</evidence>
<proteinExistence type="predicted"/>
<reference evidence="1 2" key="1">
    <citation type="journal article" date="2016" name="Genome Announc.">
        <title>Draft Genome Sequence of the Thermotolerant Cyanobacterium Desertifilum sp. IPPAS B-1220.</title>
        <authorList>
            <person name="Mironov K.S."/>
            <person name="Sinetova M.A."/>
            <person name="Bolatkhan K."/>
            <person name="Zayadan B.K."/>
            <person name="Ustinova V.V."/>
            <person name="Kupriyanova E.V."/>
            <person name="Skrypnik A.N."/>
            <person name="Gogoleva N.E."/>
            <person name="Gogolev Y.V."/>
            <person name="Los D.A."/>
        </authorList>
    </citation>
    <scope>NUCLEOTIDE SEQUENCE [LARGE SCALE GENOMIC DNA]</scope>
    <source>
        <strain evidence="1 2">IPPAS B-1220</strain>
    </source>
</reference>